<gene>
    <name evidence="2" type="ORF">MM415A00762_0006</name>
    <name evidence="1" type="ORF">MM415B01378_0003</name>
</gene>
<reference evidence="2" key="1">
    <citation type="submission" date="2020-03" db="EMBL/GenBank/DDBJ databases">
        <title>The deep terrestrial virosphere.</title>
        <authorList>
            <person name="Holmfeldt K."/>
            <person name="Nilsson E."/>
            <person name="Simone D."/>
            <person name="Lopez-Fernandez M."/>
            <person name="Wu X."/>
            <person name="de Brujin I."/>
            <person name="Lundin D."/>
            <person name="Andersson A."/>
            <person name="Bertilsson S."/>
            <person name="Dopson M."/>
        </authorList>
    </citation>
    <scope>NUCLEOTIDE SEQUENCE</scope>
    <source>
        <strain evidence="2">MM415A00762</strain>
        <strain evidence="1">MM415B01378</strain>
    </source>
</reference>
<evidence type="ECO:0000313" key="1">
    <source>
        <dbReference type="EMBL" id="QJA58973.1"/>
    </source>
</evidence>
<dbReference type="EMBL" id="MT142411">
    <property type="protein sequence ID" value="QJA80199.1"/>
    <property type="molecule type" value="Genomic_DNA"/>
</dbReference>
<evidence type="ECO:0000313" key="2">
    <source>
        <dbReference type="EMBL" id="QJA80199.1"/>
    </source>
</evidence>
<dbReference type="AlphaFoldDB" id="A0A6M3KE80"/>
<proteinExistence type="predicted"/>
<dbReference type="EMBL" id="MT141349">
    <property type="protein sequence ID" value="QJA58973.1"/>
    <property type="molecule type" value="Genomic_DNA"/>
</dbReference>
<sequence length="116" mass="13398">MHGFGVFGEGPQVVTCCRFDKQSAEAGDTEEQEFDGEIMDLYAPGNKTITHRRGYHDNYYRTFRGYPEIGDNVIDMIHDWLRSDNVTHIMLFFKEKCGFSDDYAGFLTREVVRGNL</sequence>
<organism evidence="2">
    <name type="scientific">viral metagenome</name>
    <dbReference type="NCBI Taxonomy" id="1070528"/>
    <lineage>
        <taxon>unclassified sequences</taxon>
        <taxon>metagenomes</taxon>
        <taxon>organismal metagenomes</taxon>
    </lineage>
</organism>
<accession>A0A6M3KE80</accession>
<protein>
    <submittedName>
        <fullName evidence="2">Uncharacterized protein</fullName>
    </submittedName>
</protein>
<name>A0A6M3KE80_9ZZZZ</name>